<dbReference type="EMBL" id="CP090174">
    <property type="protein sequence ID" value="UJO24548.1"/>
    <property type="molecule type" value="Genomic_DNA"/>
</dbReference>
<evidence type="ECO:0000256" key="3">
    <source>
        <dbReference type="ARBA" id="ARBA00022741"/>
    </source>
</evidence>
<dbReference type="GO" id="GO:0004674">
    <property type="term" value="F:protein serine/threonine kinase activity"/>
    <property type="evidence" value="ECO:0007669"/>
    <property type="project" value="UniProtKB-EC"/>
</dbReference>
<keyword evidence="8" id="KW-1185">Reference proteome</keyword>
<dbReference type="SUPFAM" id="SSF56112">
    <property type="entry name" value="Protein kinase-like (PK-like)"/>
    <property type="match status" value="1"/>
</dbReference>
<evidence type="ECO:0000256" key="4">
    <source>
        <dbReference type="ARBA" id="ARBA00022777"/>
    </source>
</evidence>
<proteinExistence type="predicted"/>
<name>A0A9Q8UW17_PASFU</name>
<keyword evidence="2" id="KW-0808">Transferase</keyword>
<dbReference type="KEGG" id="ffu:CLAFUR5_13479"/>
<keyword evidence="5" id="KW-0067">ATP-binding</keyword>
<dbReference type="InterPro" id="IPR050660">
    <property type="entry name" value="NEK_Ser/Thr_kinase"/>
</dbReference>
<organism evidence="7 8">
    <name type="scientific">Passalora fulva</name>
    <name type="common">Tomato leaf mold</name>
    <name type="synonym">Cladosporium fulvum</name>
    <dbReference type="NCBI Taxonomy" id="5499"/>
    <lineage>
        <taxon>Eukaryota</taxon>
        <taxon>Fungi</taxon>
        <taxon>Dikarya</taxon>
        <taxon>Ascomycota</taxon>
        <taxon>Pezizomycotina</taxon>
        <taxon>Dothideomycetes</taxon>
        <taxon>Dothideomycetidae</taxon>
        <taxon>Mycosphaerellales</taxon>
        <taxon>Mycosphaerellaceae</taxon>
        <taxon>Fulvia</taxon>
    </lineage>
</organism>
<evidence type="ECO:0000256" key="5">
    <source>
        <dbReference type="ARBA" id="ARBA00022840"/>
    </source>
</evidence>
<dbReference type="Gene3D" id="1.10.510.10">
    <property type="entry name" value="Transferase(Phosphotransferase) domain 1"/>
    <property type="match status" value="1"/>
</dbReference>
<evidence type="ECO:0000256" key="2">
    <source>
        <dbReference type="ARBA" id="ARBA00022679"/>
    </source>
</evidence>
<gene>
    <name evidence="7" type="ORF">CLAFUR5_13479</name>
</gene>
<dbReference type="EC" id="2.7.11.1" evidence="1"/>
<dbReference type="SMART" id="SM00220">
    <property type="entry name" value="S_TKc"/>
    <property type="match status" value="1"/>
</dbReference>
<dbReference type="PANTHER" id="PTHR43671">
    <property type="entry name" value="SERINE/THREONINE-PROTEIN KINASE NEK"/>
    <property type="match status" value="1"/>
</dbReference>
<dbReference type="AlphaFoldDB" id="A0A9Q8UW17"/>
<keyword evidence="3" id="KW-0547">Nucleotide-binding</keyword>
<reference evidence="7" key="2">
    <citation type="journal article" date="2022" name="Microb. Genom.">
        <title>A chromosome-scale genome assembly of the tomato pathogen Cladosporium fulvum reveals a compartmentalized genome architecture and the presence of a dispensable chromosome.</title>
        <authorList>
            <person name="Zaccaron A.Z."/>
            <person name="Chen L.H."/>
            <person name="Samaras A."/>
            <person name="Stergiopoulos I."/>
        </authorList>
    </citation>
    <scope>NUCLEOTIDE SEQUENCE</scope>
    <source>
        <strain evidence="7">Race5_Kim</strain>
    </source>
</reference>
<dbReference type="PANTHER" id="PTHR43671:SF13">
    <property type="entry name" value="SERINE_THREONINE-PROTEIN KINASE NEK2"/>
    <property type="match status" value="1"/>
</dbReference>
<accession>A0A9Q8UW17</accession>
<dbReference type="InterPro" id="IPR000719">
    <property type="entry name" value="Prot_kinase_dom"/>
</dbReference>
<dbReference type="GO" id="GO:0005524">
    <property type="term" value="F:ATP binding"/>
    <property type="evidence" value="ECO:0007669"/>
    <property type="project" value="UniProtKB-KW"/>
</dbReference>
<sequence length="323" mass="36832">MQTGGIPRNGLMASTPWATETSLRLSITISPKKPSLCNGCLLSPYNHRRALEGIHFASIVVKTATDMLNRRWKLFMDFCSYRDLHELIVEYFVQRVDIPEPFIWYVAEQLLLAAQVLLQGGTGANTVPNWRGIIHRDTKPSNLGDFGFACETDVNDGTNNPVEFFEDEGTDGFLSPEQRRWYRRNGDFDLSARRRLREQTNVWGVGIILWSMVNLQPDGWPGIGRQNRQPPFLPGMYSASLSNFIAQCVRYNPTGTIGRPTVAQALNQIRNNPLVPGHDNFQSMETADPGVHLSRSTNPHRLQHFRPHDRYRLGLRREQMPKM</sequence>
<dbReference type="Proteomes" id="UP000756132">
    <property type="component" value="Chromosome 12"/>
</dbReference>
<keyword evidence="4" id="KW-0418">Kinase</keyword>
<feature type="domain" description="Protein kinase" evidence="6">
    <location>
        <begin position="1"/>
        <end position="275"/>
    </location>
</feature>
<dbReference type="GeneID" id="71993357"/>
<evidence type="ECO:0000313" key="8">
    <source>
        <dbReference type="Proteomes" id="UP000756132"/>
    </source>
</evidence>
<protein>
    <recommendedName>
        <fullName evidence="1">non-specific serine/threonine protein kinase</fullName>
        <ecNumber evidence="1">2.7.11.1</ecNumber>
    </recommendedName>
</protein>
<evidence type="ECO:0000313" key="7">
    <source>
        <dbReference type="EMBL" id="UJO24548.1"/>
    </source>
</evidence>
<reference evidence="7" key="1">
    <citation type="submission" date="2021-12" db="EMBL/GenBank/DDBJ databases">
        <authorList>
            <person name="Zaccaron A."/>
            <person name="Stergiopoulos I."/>
        </authorList>
    </citation>
    <scope>NUCLEOTIDE SEQUENCE</scope>
    <source>
        <strain evidence="7">Race5_Kim</strain>
    </source>
</reference>
<dbReference type="InterPro" id="IPR011009">
    <property type="entry name" value="Kinase-like_dom_sf"/>
</dbReference>
<evidence type="ECO:0000256" key="1">
    <source>
        <dbReference type="ARBA" id="ARBA00012513"/>
    </source>
</evidence>
<dbReference type="PROSITE" id="PS50011">
    <property type="entry name" value="PROTEIN_KINASE_DOM"/>
    <property type="match status" value="1"/>
</dbReference>
<evidence type="ECO:0000259" key="6">
    <source>
        <dbReference type="PROSITE" id="PS50011"/>
    </source>
</evidence>
<dbReference type="RefSeq" id="XP_047768914.1">
    <property type="nucleotide sequence ID" value="XM_047912627.1"/>
</dbReference>
<dbReference type="OrthoDB" id="3650759at2759"/>